<evidence type="ECO:0000313" key="2">
    <source>
        <dbReference type="EMBL" id="KAF5858159.1"/>
    </source>
</evidence>
<gene>
    <name evidence="2" type="ORF">ETB97_004763</name>
</gene>
<protein>
    <submittedName>
        <fullName evidence="2">Uncharacterized protein</fullName>
    </submittedName>
</protein>
<feature type="compositionally biased region" description="Low complexity" evidence="1">
    <location>
        <begin position="114"/>
        <end position="169"/>
    </location>
</feature>
<comment type="caution">
    <text evidence="2">The sequence shown here is derived from an EMBL/GenBank/DDBJ whole genome shotgun (WGS) entry which is preliminary data.</text>
</comment>
<evidence type="ECO:0000256" key="1">
    <source>
        <dbReference type="SAM" id="MobiDB-lite"/>
    </source>
</evidence>
<feature type="compositionally biased region" description="Polar residues" evidence="1">
    <location>
        <begin position="95"/>
        <end position="107"/>
    </location>
</feature>
<sequence length="249" mass="26616">MPRKTDADDRMNILDAEAQAAIADMRSKTPPRQLAVFDAFWDGKQVAPILYVLTLLTARVHRSASPAVKQQYLQNRRQNYPTAAKRAAAAAAQPVASTSSKISTSAVATAPRPSTKSTSSKTVVTSSYSSGGSSKQATSSSGYSSKKISSSGSSKKTPTGTSSSKSTSGSRKRDPMIRTTDDVGPITTIWQKPVELTKEFSTNTLYNLIVQSQYLAARGCYQVGKIATAVVRLAKLRENDRVISLMAAS</sequence>
<feature type="region of interest" description="Disordered" evidence="1">
    <location>
        <begin position="91"/>
        <end position="180"/>
    </location>
</feature>
<name>A0A8H5ZZI1_PETAA</name>
<evidence type="ECO:0000313" key="3">
    <source>
        <dbReference type="Proteomes" id="UP000541154"/>
    </source>
</evidence>
<accession>A0A8H5ZZI1</accession>
<reference evidence="2 3" key="1">
    <citation type="submission" date="2019-04" db="EMBL/GenBank/DDBJ databases">
        <title>Aspergillus burnettii sp. nov., novel species from soil in southeast Queensland.</title>
        <authorList>
            <person name="Gilchrist C.L.M."/>
            <person name="Pitt J.I."/>
            <person name="Lange L."/>
            <person name="Lacey H.J."/>
            <person name="Vuong D."/>
            <person name="Midgley D.J."/>
            <person name="Greenfield P."/>
            <person name="Bradbury M."/>
            <person name="Lacey E."/>
            <person name="Busk P.K."/>
            <person name="Pilgaard B."/>
            <person name="Chooi Y.H."/>
            <person name="Piggott A.M."/>
        </authorList>
    </citation>
    <scope>NUCLEOTIDE SEQUENCE [LARGE SCALE GENOMIC DNA]</scope>
    <source>
        <strain evidence="2 3">FRR 5400</strain>
    </source>
</reference>
<dbReference type="AlphaFoldDB" id="A0A8H5ZZI1"/>
<proteinExistence type="predicted"/>
<organism evidence="2 3">
    <name type="scientific">Petromyces alliaceus</name>
    <name type="common">Aspergillus alliaceus</name>
    <dbReference type="NCBI Taxonomy" id="209559"/>
    <lineage>
        <taxon>Eukaryota</taxon>
        <taxon>Fungi</taxon>
        <taxon>Dikarya</taxon>
        <taxon>Ascomycota</taxon>
        <taxon>Pezizomycotina</taxon>
        <taxon>Eurotiomycetes</taxon>
        <taxon>Eurotiomycetidae</taxon>
        <taxon>Eurotiales</taxon>
        <taxon>Aspergillaceae</taxon>
        <taxon>Aspergillus</taxon>
        <taxon>Aspergillus subgen. Circumdati</taxon>
    </lineage>
</organism>
<keyword evidence="3" id="KW-1185">Reference proteome</keyword>
<dbReference type="Proteomes" id="UP000541154">
    <property type="component" value="Unassembled WGS sequence"/>
</dbReference>
<dbReference type="EMBL" id="SPNV01000218">
    <property type="protein sequence ID" value="KAF5858159.1"/>
    <property type="molecule type" value="Genomic_DNA"/>
</dbReference>
<feature type="compositionally biased region" description="Basic and acidic residues" evidence="1">
    <location>
        <begin position="171"/>
        <end position="180"/>
    </location>
</feature>